<dbReference type="SUPFAM" id="SSF56801">
    <property type="entry name" value="Acetyl-CoA synthetase-like"/>
    <property type="match status" value="1"/>
</dbReference>
<reference evidence="4 6" key="1">
    <citation type="submission" date="2016-11" db="EMBL/GenBank/DDBJ databases">
        <authorList>
            <person name="Jaros S."/>
            <person name="Januszkiewicz K."/>
            <person name="Wedrychowicz H."/>
        </authorList>
    </citation>
    <scope>NUCLEOTIDE SEQUENCE [LARGE SCALE GENOMIC DNA]</scope>
    <source>
        <strain evidence="4 6">DSM 784</strain>
    </source>
</reference>
<accession>A0A1K1SU47</accession>
<evidence type="ECO:0000256" key="2">
    <source>
        <dbReference type="ARBA" id="ARBA00022840"/>
    </source>
</evidence>
<keyword evidence="2" id="KW-0067">ATP-binding</keyword>
<dbReference type="Pfam" id="PF23562">
    <property type="entry name" value="AMP-binding_C_3"/>
    <property type="match status" value="1"/>
</dbReference>
<dbReference type="InterPro" id="IPR020845">
    <property type="entry name" value="AMP-binding_CS"/>
</dbReference>
<keyword evidence="1" id="KW-0547">Nucleotide-binding</keyword>
<dbReference type="RefSeq" id="WP_245801875.1">
    <property type="nucleotide sequence ID" value="NZ_CP139972.1"/>
</dbReference>
<evidence type="ECO:0000313" key="6">
    <source>
        <dbReference type="Proteomes" id="UP000183788"/>
    </source>
</evidence>
<dbReference type="InterPro" id="IPR042099">
    <property type="entry name" value="ANL_N_sf"/>
</dbReference>
<dbReference type="GO" id="GO:0005524">
    <property type="term" value="F:ATP binding"/>
    <property type="evidence" value="ECO:0007669"/>
    <property type="project" value="UniProtKB-KW"/>
</dbReference>
<dbReference type="CDD" id="cd05907">
    <property type="entry name" value="VL_LC_FACS_like"/>
    <property type="match status" value="1"/>
</dbReference>
<dbReference type="GO" id="GO:0004467">
    <property type="term" value="F:long-chain fatty acid-CoA ligase activity"/>
    <property type="evidence" value="ECO:0007669"/>
    <property type="project" value="TreeGrafter"/>
</dbReference>
<proteinExistence type="predicted"/>
<dbReference type="Pfam" id="PF00501">
    <property type="entry name" value="AMP-binding"/>
    <property type="match status" value="1"/>
</dbReference>
<sequence length="654" mass="72155">MTDQPSRLFDIIAYQLAHFPKADMLVGKENKVWKKYSTQEVADLTLRFSAGLLKLGIGGRMAEGVLKEELIGVGMGGADAGGIAGAADSSGAGSITGTGNIAGVSSGSIGGFNTASSATSHRSPEDVEKIAILSPNRPEWLITDLACQQAGAVLAPIYPTLSDNDLEYILNDAAASLLFVSDKDLYDKVSAIRSRLPHLREVFTFNQVPGARHWLEIPAMAEEADFPKIAAIKDSIEPSQLATVIYTSGTTGTPKGVMLTHENIMSNVHACAPCLPVNSSARALSFLPLNHIFERTVSYIYLTAGVPIYYAESLDTIADNLREVKPSIFTTVPRLLEKVYEKIMGKGLELKGIKRALFFWAVDLGKRFDINQEQSWWYKIQLGIANKLVFSKWREALGGNIDVIVVGSAACQVRLLKIFTAAQIPILEGYGLTETSPVISVNRMEEQDRMFGTVGPLIDNVTVKIAEDGEILVKGPNITIGYYKRPDLTAESIKDGWFHTGDIGIMVNDKYLKITDRKKELFKTSGGKFVAPQPIENKFKESIFIEQMMVVGEDRKFTGALIVPSFPQLERWAHKKGIHLSDREALCRLPEVQTLFQQIVEKYNAYFSHIEQVKKFELLPSEWTIAQGELSGTLKVKRKVIAQKYAAQIEKIYN</sequence>
<evidence type="ECO:0000313" key="7">
    <source>
        <dbReference type="Proteomes" id="UP001326715"/>
    </source>
</evidence>
<reference evidence="5 7" key="2">
    <citation type="submission" date="2023-11" db="EMBL/GenBank/DDBJ databases">
        <title>MicrobeMod: A computational toolkit for identifying prokaryotic methylation and restriction-modification with nanopore sequencing.</title>
        <authorList>
            <person name="Crits-Christoph A."/>
            <person name="Kang S.C."/>
            <person name="Lee H."/>
            <person name="Ostrov N."/>
        </authorList>
    </citation>
    <scope>NUCLEOTIDE SEQUENCE [LARGE SCALE GENOMIC DNA]</scope>
    <source>
        <strain evidence="5 7">ATCC 23090</strain>
    </source>
</reference>
<dbReference type="Proteomes" id="UP000183788">
    <property type="component" value="Unassembled WGS sequence"/>
</dbReference>
<dbReference type="PANTHER" id="PTHR43272:SF33">
    <property type="entry name" value="AMP-BINDING DOMAIN-CONTAINING PROTEIN-RELATED"/>
    <property type="match status" value="1"/>
</dbReference>
<name>A0A1K1SU47_9BACT</name>
<evidence type="ECO:0000313" key="5">
    <source>
        <dbReference type="EMBL" id="WQG87057.1"/>
    </source>
</evidence>
<dbReference type="PROSITE" id="PS00455">
    <property type="entry name" value="AMP_BINDING"/>
    <property type="match status" value="1"/>
</dbReference>
<protein>
    <submittedName>
        <fullName evidence="4">Long-chain acyl-CoA synthetase</fullName>
    </submittedName>
    <submittedName>
        <fullName evidence="5">Long-chain fatty acid--CoA ligase</fullName>
    </submittedName>
</protein>
<keyword evidence="5" id="KW-0436">Ligase</keyword>
<keyword evidence="7" id="KW-1185">Reference proteome</keyword>
<dbReference type="AlphaFoldDB" id="A0A1K1SU47"/>
<feature type="domain" description="AMP-dependent synthetase/ligase" evidence="3">
    <location>
        <begin position="128"/>
        <end position="483"/>
    </location>
</feature>
<dbReference type="EMBL" id="FPIZ01000033">
    <property type="protein sequence ID" value="SFW87756.1"/>
    <property type="molecule type" value="Genomic_DNA"/>
</dbReference>
<evidence type="ECO:0000313" key="4">
    <source>
        <dbReference type="EMBL" id="SFW87756.1"/>
    </source>
</evidence>
<gene>
    <name evidence="4" type="ORF">SAMN05661012_06131</name>
    <name evidence="5" type="ORF">SR876_19240</name>
</gene>
<dbReference type="GO" id="GO:0016020">
    <property type="term" value="C:membrane"/>
    <property type="evidence" value="ECO:0007669"/>
    <property type="project" value="TreeGrafter"/>
</dbReference>
<dbReference type="PANTHER" id="PTHR43272">
    <property type="entry name" value="LONG-CHAIN-FATTY-ACID--COA LIGASE"/>
    <property type="match status" value="1"/>
</dbReference>
<organism evidence="4 6">
    <name type="scientific">Chitinophaga sancti</name>
    <dbReference type="NCBI Taxonomy" id="1004"/>
    <lineage>
        <taxon>Bacteria</taxon>
        <taxon>Pseudomonadati</taxon>
        <taxon>Bacteroidota</taxon>
        <taxon>Chitinophagia</taxon>
        <taxon>Chitinophagales</taxon>
        <taxon>Chitinophagaceae</taxon>
        <taxon>Chitinophaga</taxon>
    </lineage>
</organism>
<dbReference type="STRING" id="1004.SAMN05661012_06131"/>
<dbReference type="Proteomes" id="UP001326715">
    <property type="component" value="Chromosome"/>
</dbReference>
<dbReference type="Gene3D" id="3.40.50.12780">
    <property type="entry name" value="N-terminal domain of ligase-like"/>
    <property type="match status" value="1"/>
</dbReference>
<evidence type="ECO:0000256" key="1">
    <source>
        <dbReference type="ARBA" id="ARBA00022741"/>
    </source>
</evidence>
<dbReference type="EMBL" id="CP140154">
    <property type="protein sequence ID" value="WQG87057.1"/>
    <property type="molecule type" value="Genomic_DNA"/>
</dbReference>
<evidence type="ECO:0000259" key="3">
    <source>
        <dbReference type="Pfam" id="PF00501"/>
    </source>
</evidence>
<dbReference type="InterPro" id="IPR000873">
    <property type="entry name" value="AMP-dep_synth/lig_dom"/>
</dbReference>